<name>I1ZM05_STRPA</name>
<dbReference type="PANTHER" id="PTHR46558">
    <property type="entry name" value="TRACRIPTIONAL REGULATORY PROTEIN-RELATED-RELATED"/>
    <property type="match status" value="1"/>
</dbReference>
<dbReference type="PROSITE" id="PS50943">
    <property type="entry name" value="HTH_CROC1"/>
    <property type="match status" value="1"/>
</dbReference>
<sequence length="76" mass="8935">MYRRLRDLREDHDLTQKQIAKILSFTNSAYAKIERGEHALTADVLVTLSKFYDVSTDYLLGLTDFPDKIRFRKKTP</sequence>
<organism evidence="3 4">
    <name type="scientific">Streptococcus parasanguinis FW213</name>
    <dbReference type="NCBI Taxonomy" id="1114965"/>
    <lineage>
        <taxon>Bacteria</taxon>
        <taxon>Bacillati</taxon>
        <taxon>Bacillota</taxon>
        <taxon>Bacilli</taxon>
        <taxon>Lactobacillales</taxon>
        <taxon>Streptococcaceae</taxon>
        <taxon>Streptococcus</taxon>
    </lineage>
</organism>
<dbReference type="CDD" id="cd00093">
    <property type="entry name" value="HTH_XRE"/>
    <property type="match status" value="1"/>
</dbReference>
<evidence type="ECO:0000259" key="2">
    <source>
        <dbReference type="PROSITE" id="PS50943"/>
    </source>
</evidence>
<dbReference type="KEGG" id="scf:Spaf_1092"/>
<dbReference type="InterPro" id="IPR001387">
    <property type="entry name" value="Cro/C1-type_HTH"/>
</dbReference>
<dbReference type="HOGENOM" id="CLU_066192_62_4_9"/>
<dbReference type="SUPFAM" id="SSF47413">
    <property type="entry name" value="lambda repressor-like DNA-binding domains"/>
    <property type="match status" value="1"/>
</dbReference>
<dbReference type="AlphaFoldDB" id="I1ZM05"/>
<gene>
    <name evidence="3" type="ORF">Spaf_1092</name>
</gene>
<evidence type="ECO:0000256" key="1">
    <source>
        <dbReference type="ARBA" id="ARBA00023125"/>
    </source>
</evidence>
<dbReference type="Gene3D" id="1.10.260.40">
    <property type="entry name" value="lambda repressor-like DNA-binding domains"/>
    <property type="match status" value="1"/>
</dbReference>
<dbReference type="PANTHER" id="PTHR46558:SF11">
    <property type="entry name" value="HTH-TYPE TRANSCRIPTIONAL REGULATOR XRE"/>
    <property type="match status" value="1"/>
</dbReference>
<proteinExistence type="predicted"/>
<dbReference type="eggNOG" id="COG1396">
    <property type="taxonomic scope" value="Bacteria"/>
</dbReference>
<dbReference type="InterPro" id="IPR010982">
    <property type="entry name" value="Lambda_DNA-bd_dom_sf"/>
</dbReference>
<evidence type="ECO:0000313" key="3">
    <source>
        <dbReference type="EMBL" id="AFJ26079.1"/>
    </source>
</evidence>
<dbReference type="GO" id="GO:0003677">
    <property type="term" value="F:DNA binding"/>
    <property type="evidence" value="ECO:0007669"/>
    <property type="project" value="UniProtKB-KW"/>
</dbReference>
<dbReference type="Pfam" id="PF01381">
    <property type="entry name" value="HTH_3"/>
    <property type="match status" value="1"/>
</dbReference>
<dbReference type="PaxDb" id="1114965-Spaf_1092"/>
<dbReference type="EMBL" id="CP003122">
    <property type="protein sequence ID" value="AFJ26079.1"/>
    <property type="molecule type" value="Genomic_DNA"/>
</dbReference>
<dbReference type="Proteomes" id="UP000002865">
    <property type="component" value="Chromosome"/>
</dbReference>
<feature type="domain" description="HTH cro/C1-type" evidence="2">
    <location>
        <begin position="5"/>
        <end position="59"/>
    </location>
</feature>
<evidence type="ECO:0000313" key="4">
    <source>
        <dbReference type="Proteomes" id="UP000002865"/>
    </source>
</evidence>
<accession>I1ZM05</accession>
<keyword evidence="1" id="KW-0238">DNA-binding</keyword>
<dbReference type="PATRIC" id="fig|1114965.3.peg.1046"/>
<protein>
    <recommendedName>
        <fullName evidence="2">HTH cro/C1-type domain-containing protein</fullName>
    </recommendedName>
</protein>
<dbReference type="SMART" id="SM00530">
    <property type="entry name" value="HTH_XRE"/>
    <property type="match status" value="1"/>
</dbReference>
<dbReference type="STRING" id="1114965.Spaf_1092"/>
<dbReference type="RefSeq" id="WP_014713353.1">
    <property type="nucleotide sequence ID" value="NC_017905.1"/>
</dbReference>
<reference evidence="3 4" key="1">
    <citation type="journal article" date="2012" name="PLoS ONE">
        <title>Complete Genome and Transcriptomes of Streptococcus parasanguinis FW213: Phylogenic Relations and Potential Virulence Mechanisms.</title>
        <authorList>
            <person name="Geng J."/>
            <person name="Chiu C.H."/>
            <person name="Tang P."/>
            <person name="Chen Y."/>
            <person name="Shieh H.R."/>
            <person name="Hu S."/>
            <person name="Chen Y.Y."/>
        </authorList>
    </citation>
    <scope>NUCLEOTIDE SEQUENCE [LARGE SCALE GENOMIC DNA]</scope>
    <source>
        <strain evidence="3 4">FW213</strain>
    </source>
</reference>